<evidence type="ECO:0000313" key="2">
    <source>
        <dbReference type="Proteomes" id="UP000253490"/>
    </source>
</evidence>
<dbReference type="AlphaFoldDB" id="A0A366I8E1"/>
<keyword evidence="2" id="KW-1185">Reference proteome</keyword>
<reference evidence="1 2" key="1">
    <citation type="submission" date="2018-06" db="EMBL/GenBank/DDBJ databases">
        <title>Genomic Encyclopedia of Type Strains, Phase IV (KMG-IV): sequencing the most valuable type-strain genomes for metagenomic binning, comparative biology and taxonomic classification.</title>
        <authorList>
            <person name="Goeker M."/>
        </authorList>
    </citation>
    <scope>NUCLEOTIDE SEQUENCE [LARGE SCALE GENOMIC DNA]</scope>
    <source>
        <strain evidence="1 2">DSM 22112</strain>
    </source>
</reference>
<dbReference type="Proteomes" id="UP000253490">
    <property type="component" value="Unassembled WGS sequence"/>
</dbReference>
<name>A0A366I8E1_9FIRM</name>
<organism evidence="1 2">
    <name type="scientific">Alkalibaculum bacchi</name>
    <dbReference type="NCBI Taxonomy" id="645887"/>
    <lineage>
        <taxon>Bacteria</taxon>
        <taxon>Bacillati</taxon>
        <taxon>Bacillota</taxon>
        <taxon>Clostridia</taxon>
        <taxon>Eubacteriales</taxon>
        <taxon>Eubacteriaceae</taxon>
        <taxon>Alkalibaculum</taxon>
    </lineage>
</organism>
<proteinExistence type="predicted"/>
<protein>
    <submittedName>
        <fullName evidence="1">Uncharacterized protein</fullName>
    </submittedName>
</protein>
<gene>
    <name evidence="1" type="ORF">DES36_10719</name>
</gene>
<accession>A0A366I8E1</accession>
<sequence>MLILISDLLRISKLLKLVVISTEEIRQMNALYSFESFAFAWLIVSRKTVEFGGIKYDICK</sequence>
<comment type="caution">
    <text evidence="1">The sequence shown here is derived from an EMBL/GenBank/DDBJ whole genome shotgun (WGS) entry which is preliminary data.</text>
</comment>
<dbReference type="EMBL" id="QNRX01000007">
    <property type="protein sequence ID" value="RBP65282.1"/>
    <property type="molecule type" value="Genomic_DNA"/>
</dbReference>
<evidence type="ECO:0000313" key="1">
    <source>
        <dbReference type="EMBL" id="RBP65282.1"/>
    </source>
</evidence>